<keyword evidence="1" id="KW-0472">Membrane</keyword>
<organism evidence="2 3">
    <name type="scientific">Rhizoclosmatium globosum</name>
    <dbReference type="NCBI Taxonomy" id="329046"/>
    <lineage>
        <taxon>Eukaryota</taxon>
        <taxon>Fungi</taxon>
        <taxon>Fungi incertae sedis</taxon>
        <taxon>Chytridiomycota</taxon>
        <taxon>Chytridiomycota incertae sedis</taxon>
        <taxon>Chytridiomycetes</taxon>
        <taxon>Chytridiales</taxon>
        <taxon>Chytriomycetaceae</taxon>
        <taxon>Rhizoclosmatium</taxon>
    </lineage>
</organism>
<sequence>MSKSAGSCCRSCRPDAAGTAIVGLYIRRIRILCWTSVLPDSCWSRSLLCFLYRVFRASFSRGVGFGYLTWGIILIAGGSIWNTAKCRPACNITYVYTSYGVKYTSYYTDTVCSSYCTVVMAALVACGVIFVIVGGILVNNSKKILQTDRQIAPQTVVVVQGYPQYAQQGYPQQEYQQYQTQPAYPQQYAQYPQQQQVAYAPQDQYAQPAYPQQQQVYYSNPPSPLPPKA</sequence>
<keyword evidence="1" id="KW-1133">Transmembrane helix</keyword>
<evidence type="ECO:0000313" key="3">
    <source>
        <dbReference type="Proteomes" id="UP000193642"/>
    </source>
</evidence>
<evidence type="ECO:0000256" key="1">
    <source>
        <dbReference type="SAM" id="Phobius"/>
    </source>
</evidence>
<evidence type="ECO:0000313" key="2">
    <source>
        <dbReference type="EMBL" id="ORY38432.1"/>
    </source>
</evidence>
<reference evidence="2 3" key="1">
    <citation type="submission" date="2016-07" db="EMBL/GenBank/DDBJ databases">
        <title>Pervasive Adenine N6-methylation of Active Genes in Fungi.</title>
        <authorList>
            <consortium name="DOE Joint Genome Institute"/>
            <person name="Mondo S.J."/>
            <person name="Dannebaum R.O."/>
            <person name="Kuo R.C."/>
            <person name="Labutti K."/>
            <person name="Haridas S."/>
            <person name="Kuo A."/>
            <person name="Salamov A."/>
            <person name="Ahrendt S.R."/>
            <person name="Lipzen A."/>
            <person name="Sullivan W."/>
            <person name="Andreopoulos W.B."/>
            <person name="Clum A."/>
            <person name="Lindquist E."/>
            <person name="Daum C."/>
            <person name="Ramamoorthy G.K."/>
            <person name="Gryganskyi A."/>
            <person name="Culley D."/>
            <person name="Magnuson J.K."/>
            <person name="James T.Y."/>
            <person name="O'Malley M.A."/>
            <person name="Stajich J.E."/>
            <person name="Spatafora J.W."/>
            <person name="Visel A."/>
            <person name="Grigoriev I.V."/>
        </authorList>
    </citation>
    <scope>NUCLEOTIDE SEQUENCE [LARGE SCALE GENOMIC DNA]</scope>
    <source>
        <strain evidence="2 3">JEL800</strain>
    </source>
</reference>
<dbReference type="Proteomes" id="UP000193642">
    <property type="component" value="Unassembled WGS sequence"/>
</dbReference>
<gene>
    <name evidence="2" type="ORF">BCR33DRAFT_431240</name>
</gene>
<proteinExistence type="predicted"/>
<dbReference type="EMBL" id="MCGO01000044">
    <property type="protein sequence ID" value="ORY38432.1"/>
    <property type="molecule type" value="Genomic_DNA"/>
</dbReference>
<dbReference type="AlphaFoldDB" id="A0A1Y2BUJ3"/>
<accession>A0A1Y2BUJ3</accession>
<comment type="caution">
    <text evidence="2">The sequence shown here is derived from an EMBL/GenBank/DDBJ whole genome shotgun (WGS) entry which is preliminary data.</text>
</comment>
<feature type="transmembrane region" description="Helical" evidence="1">
    <location>
        <begin position="118"/>
        <end position="139"/>
    </location>
</feature>
<keyword evidence="3" id="KW-1185">Reference proteome</keyword>
<name>A0A1Y2BUJ3_9FUNG</name>
<protein>
    <submittedName>
        <fullName evidence="2">Uncharacterized protein</fullName>
    </submittedName>
</protein>
<keyword evidence="1" id="KW-0812">Transmembrane</keyword>